<gene>
    <name evidence="1" type="ordered locus">Clocl_1996</name>
</gene>
<evidence type="ECO:0000313" key="2">
    <source>
        <dbReference type="Proteomes" id="UP000005435"/>
    </source>
</evidence>
<organism evidence="1 2">
    <name type="scientific">Acetivibrio clariflavus (strain DSM 19732 / NBRC 101661 / EBR45)</name>
    <name type="common">Clostridium clariflavum</name>
    <dbReference type="NCBI Taxonomy" id="720554"/>
    <lineage>
        <taxon>Bacteria</taxon>
        <taxon>Bacillati</taxon>
        <taxon>Bacillota</taxon>
        <taxon>Clostridia</taxon>
        <taxon>Eubacteriales</taxon>
        <taxon>Oscillospiraceae</taxon>
        <taxon>Acetivibrio</taxon>
    </lineage>
</organism>
<reference evidence="1 2" key="2">
    <citation type="journal article" date="2012" name="Stand. Genomic Sci.">
        <title>Complete Genome Sequence of Clostridium clariflavum DSM 19732.</title>
        <authorList>
            <person name="Izquierdo J.A."/>
            <person name="Goodwin L."/>
            <person name="Davenport K.W."/>
            <person name="Teshima H."/>
            <person name="Bruce D."/>
            <person name="Detter C."/>
            <person name="Tapia R."/>
            <person name="Han S."/>
            <person name="Land M."/>
            <person name="Hauser L."/>
            <person name="Jeffries C.D."/>
            <person name="Han J."/>
            <person name="Pitluck S."/>
            <person name="Nolan M."/>
            <person name="Chen A."/>
            <person name="Huntemann M."/>
            <person name="Mavromatis K."/>
            <person name="Mikhailova N."/>
            <person name="Liolios K."/>
            <person name="Woyke T."/>
            <person name="Lynd L.R."/>
        </authorList>
    </citation>
    <scope>NUCLEOTIDE SEQUENCE [LARGE SCALE GENOMIC DNA]</scope>
    <source>
        <strain evidence="2">DSM 19732 / NBRC 101661 / EBR45</strain>
    </source>
</reference>
<dbReference type="EMBL" id="CP003065">
    <property type="protein sequence ID" value="AEV68595.1"/>
    <property type="molecule type" value="Genomic_DNA"/>
</dbReference>
<protein>
    <submittedName>
        <fullName evidence="1">Uncharacterized protein</fullName>
    </submittedName>
</protein>
<dbReference type="RefSeq" id="WP_014255175.1">
    <property type="nucleotide sequence ID" value="NC_016627.1"/>
</dbReference>
<sequence length="284" mass="32679">MNEKMKLGYFPGYKNEYMMIVFSGNLNHIKKLQSLFMDLANGLSDEVRIDKLDFIEAYSNIKIIAKVVTGESFIIFNSQDGIFYWGAKKSDWDDYAWWISCFEQHSDNQSGHQYLETEKYDNILIMISKGEYSDEWWEEHSMENIWNVCATFGPLGATWSNYHVVFAKEGVLMIPAGIFSSLSASPAFAGTITGMLSGLEKDNVGNSRVLTDEGSPKWKRYYIDNIEKILLKHSIFANEIRIKVKGQKEDVYGILVRHQTDEIRKAAKELYADIYEEKGFKNSV</sequence>
<evidence type="ECO:0000313" key="1">
    <source>
        <dbReference type="EMBL" id="AEV68595.1"/>
    </source>
</evidence>
<dbReference type="KEGG" id="ccl:Clocl_1996"/>
<name>G8LVZ1_ACECE</name>
<accession>G8LVZ1</accession>
<dbReference type="HOGENOM" id="CLU_978982_0_0_9"/>
<dbReference type="STRING" id="720554.Clocl_1996"/>
<reference evidence="2" key="1">
    <citation type="submission" date="2011-12" db="EMBL/GenBank/DDBJ databases">
        <title>Complete sequence of Clostridium clariflavum DSM 19732.</title>
        <authorList>
            <consortium name="US DOE Joint Genome Institute"/>
            <person name="Lucas S."/>
            <person name="Han J."/>
            <person name="Lapidus A."/>
            <person name="Cheng J.-F."/>
            <person name="Goodwin L."/>
            <person name="Pitluck S."/>
            <person name="Peters L."/>
            <person name="Teshima H."/>
            <person name="Detter J.C."/>
            <person name="Han C."/>
            <person name="Tapia R."/>
            <person name="Land M."/>
            <person name="Hauser L."/>
            <person name="Kyrpides N."/>
            <person name="Ivanova N."/>
            <person name="Pagani I."/>
            <person name="Kitzmiller T."/>
            <person name="Lynd L."/>
            <person name="Izquierdo J."/>
            <person name="Woyke T."/>
        </authorList>
    </citation>
    <scope>NUCLEOTIDE SEQUENCE [LARGE SCALE GENOMIC DNA]</scope>
    <source>
        <strain evidence="2">DSM 19732 / NBRC 101661 / EBR45</strain>
    </source>
</reference>
<dbReference type="AlphaFoldDB" id="G8LVZ1"/>
<keyword evidence="2" id="KW-1185">Reference proteome</keyword>
<dbReference type="Proteomes" id="UP000005435">
    <property type="component" value="Chromosome"/>
</dbReference>
<proteinExistence type="predicted"/>